<dbReference type="InterPro" id="IPR025474">
    <property type="entry name" value="DUF4325"/>
</dbReference>
<name>C4FKE5_9AQUI</name>
<dbReference type="Pfam" id="PF14213">
    <property type="entry name" value="DUF4325"/>
    <property type="match status" value="1"/>
</dbReference>
<dbReference type="Proteomes" id="UP000005540">
    <property type="component" value="Unassembled WGS sequence"/>
</dbReference>
<accession>C4FKE5</accession>
<sequence>MESRVDVAKKEIKNNETQDEIVVKLKELFPDCSSLTLRETGFEVREIMNEILSKYNRKVVLDFDGIEIITQGFGDEIVGVFVRKNGLDFVKNKIKVVNANNFIRGTLNWVVSYSKKMAQNNSSS</sequence>
<evidence type="ECO:0000313" key="2">
    <source>
        <dbReference type="EMBL" id="EEP60457.1"/>
    </source>
</evidence>
<gene>
    <name evidence="2" type="ORF">SULYE_1044</name>
</gene>
<feature type="domain" description="DUF4325" evidence="1">
    <location>
        <begin position="44"/>
        <end position="101"/>
    </location>
</feature>
<evidence type="ECO:0000259" key="1">
    <source>
        <dbReference type="Pfam" id="PF14213"/>
    </source>
</evidence>
<organism evidence="2 3">
    <name type="scientific">Sulfurihydrogenibium yellowstonense SS-5</name>
    <dbReference type="NCBI Taxonomy" id="432331"/>
    <lineage>
        <taxon>Bacteria</taxon>
        <taxon>Pseudomonadati</taxon>
        <taxon>Aquificota</taxon>
        <taxon>Aquificia</taxon>
        <taxon>Aquificales</taxon>
        <taxon>Hydrogenothermaceae</taxon>
        <taxon>Sulfurihydrogenibium</taxon>
    </lineage>
</organism>
<dbReference type="EMBL" id="ABZS01000093">
    <property type="protein sequence ID" value="EEP60457.1"/>
    <property type="molecule type" value="Genomic_DNA"/>
</dbReference>
<protein>
    <recommendedName>
        <fullName evidence="1">DUF4325 domain-containing protein</fullName>
    </recommendedName>
</protein>
<keyword evidence="3" id="KW-1185">Reference proteome</keyword>
<dbReference type="AlphaFoldDB" id="C4FKE5"/>
<evidence type="ECO:0000313" key="3">
    <source>
        <dbReference type="Proteomes" id="UP000005540"/>
    </source>
</evidence>
<dbReference type="OrthoDB" id="512307at2"/>
<reference evidence="2 3" key="1">
    <citation type="submission" date="2009-04" db="EMBL/GenBank/DDBJ databases">
        <authorList>
            <person name="Reysenbach A.-L."/>
            <person name="Heidelberg J.F."/>
            <person name="Nelson W.C."/>
        </authorList>
    </citation>
    <scope>NUCLEOTIDE SEQUENCE [LARGE SCALE GENOMIC DNA]</scope>
    <source>
        <strain evidence="2 3">SS-5</strain>
    </source>
</reference>
<proteinExistence type="predicted"/>
<comment type="caution">
    <text evidence="2">The sequence shown here is derived from an EMBL/GenBank/DDBJ whole genome shotgun (WGS) entry which is preliminary data.</text>
</comment>